<dbReference type="Proteomes" id="UP000183299">
    <property type="component" value="Unassembled WGS sequence"/>
</dbReference>
<evidence type="ECO:0000256" key="1">
    <source>
        <dbReference type="SAM" id="MobiDB-lite"/>
    </source>
</evidence>
<accession>A0A1I3QNL6</accession>
<protein>
    <submittedName>
        <fullName evidence="2">Uncharacterized protein</fullName>
    </submittedName>
</protein>
<dbReference type="AlphaFoldDB" id="A0A1I3QNL6"/>
<evidence type="ECO:0000313" key="2">
    <source>
        <dbReference type="EMBL" id="SFJ34836.1"/>
    </source>
</evidence>
<name>A0A1I3QNL6_9RHOB</name>
<proteinExistence type="predicted"/>
<evidence type="ECO:0000313" key="3">
    <source>
        <dbReference type="Proteomes" id="UP000183299"/>
    </source>
</evidence>
<organism evidence="2 3">
    <name type="scientific">Celeribacter halophilus</name>
    <dbReference type="NCBI Taxonomy" id="576117"/>
    <lineage>
        <taxon>Bacteria</taxon>
        <taxon>Pseudomonadati</taxon>
        <taxon>Pseudomonadota</taxon>
        <taxon>Alphaproteobacteria</taxon>
        <taxon>Rhodobacterales</taxon>
        <taxon>Roseobacteraceae</taxon>
        <taxon>Celeribacter</taxon>
    </lineage>
</organism>
<gene>
    <name evidence="2" type="ORF">SAMN04488138_10410</name>
</gene>
<reference evidence="2 3" key="1">
    <citation type="submission" date="2016-10" db="EMBL/GenBank/DDBJ databases">
        <authorList>
            <person name="de Groot N.N."/>
        </authorList>
    </citation>
    <scope>NUCLEOTIDE SEQUENCE [LARGE SCALE GENOMIC DNA]</scope>
    <source>
        <strain evidence="2 3">CGMCC 1.8891</strain>
    </source>
</reference>
<dbReference type="EMBL" id="FORY01000004">
    <property type="protein sequence ID" value="SFJ34836.1"/>
    <property type="molecule type" value="Genomic_DNA"/>
</dbReference>
<feature type="compositionally biased region" description="Basic and acidic residues" evidence="1">
    <location>
        <begin position="1"/>
        <end position="16"/>
    </location>
</feature>
<feature type="region of interest" description="Disordered" evidence="1">
    <location>
        <begin position="1"/>
        <end position="23"/>
    </location>
</feature>
<dbReference type="STRING" id="576117.SAMN04488138_10410"/>
<feature type="region of interest" description="Disordered" evidence="1">
    <location>
        <begin position="66"/>
        <end position="107"/>
    </location>
</feature>
<sequence>MVTKRETESKTERSKESAVAPFSVESVEAERLNTKSGLNGVSASAIGMGLALQSDLTGSLAAFAQDADVSDSSDADTSSVPNGISEGAASANLQDTLPDVANGDISEDDDVSLEDIEGEASGAVAAAGRTSDISNAGAAAAAAEDRLSDALETDNESLLNEQTSATVVDLLDESDADGVLGTVLDPILGDDGLVDNLLDTLLGEGGILDTLLGDDSLVDTLLDTLIGEDGLLDLEALEVVLGPDGLLGGAISELLGDESLVASILGDEGVVDDLVEALTGTGGVLDNILGPVLGDDVVGNIIGEDSIVSGLVGNLLGDGGLVDELVGDIPVVGDLLDEDGLLGNVIGEDSALGGLLGLGGSDEETGSSEDDSEEGDYLDALLGLDNPAGDLGDTVSGVLGDISLDGAGDVMAGLLGDEDVFDVDVPDAVTGGFDDLFAGLVGEDSLVGSLVDEGLLAGGSDALPDGEVDTLLNEILGPSSSDVLAGGDALSALLDEAGDSDTSGVGGLLADSAGGLVDDVSDAFDAGASLLDGLMDDQDNIS</sequence>
<keyword evidence="3" id="KW-1185">Reference proteome</keyword>